<feature type="region of interest" description="Disordered" evidence="6">
    <location>
        <begin position="1"/>
        <end position="26"/>
    </location>
</feature>
<evidence type="ECO:0000256" key="5">
    <source>
        <dbReference type="ARBA" id="ARBA00022833"/>
    </source>
</evidence>
<evidence type="ECO:0000256" key="3">
    <source>
        <dbReference type="ARBA" id="ARBA00022723"/>
    </source>
</evidence>
<dbReference type="SMART" id="SM00849">
    <property type="entry name" value="Lactamase_B"/>
    <property type="match status" value="1"/>
</dbReference>
<accession>A0ABW1HZP8</accession>
<dbReference type="InterPro" id="IPR051013">
    <property type="entry name" value="MBL_superfamily_lactonases"/>
</dbReference>
<protein>
    <submittedName>
        <fullName evidence="8">N-acyl homoserine lactonase family protein</fullName>
    </submittedName>
</protein>
<keyword evidence="5" id="KW-0862">Zinc</keyword>
<name>A0ABW1HZP8_9PSEU</name>
<dbReference type="Pfam" id="PF00753">
    <property type="entry name" value="Lactamase_B"/>
    <property type="match status" value="1"/>
</dbReference>
<reference evidence="9" key="1">
    <citation type="journal article" date="2019" name="Int. J. Syst. Evol. Microbiol.">
        <title>The Global Catalogue of Microorganisms (GCM) 10K type strain sequencing project: providing services to taxonomists for standard genome sequencing and annotation.</title>
        <authorList>
            <consortium name="The Broad Institute Genomics Platform"/>
            <consortium name="The Broad Institute Genome Sequencing Center for Infectious Disease"/>
            <person name="Wu L."/>
            <person name="Ma J."/>
        </authorList>
    </citation>
    <scope>NUCLEOTIDE SEQUENCE [LARGE SCALE GENOMIC DNA]</scope>
    <source>
        <strain evidence="9">CGMCC 4.7397</strain>
    </source>
</reference>
<dbReference type="SUPFAM" id="SSF56281">
    <property type="entry name" value="Metallo-hydrolase/oxidoreductase"/>
    <property type="match status" value="1"/>
</dbReference>
<evidence type="ECO:0000256" key="4">
    <source>
        <dbReference type="ARBA" id="ARBA00022801"/>
    </source>
</evidence>
<evidence type="ECO:0000313" key="8">
    <source>
        <dbReference type="EMBL" id="MFC5946867.1"/>
    </source>
</evidence>
<sequence>MMGDEDDRAMEHPVTLSGPGSDGTTGPEVIAVRYGTRQTTRSDVYLNFHHYGVPDSPIGMDYFFWIVRNGGRTVVVDTGFSDASGARRGRTMLCHPRQALVRLGVDPMSVDQVLVSHAHYDHIGNLDLFPAAEVVIARAEYDFWTGPYANRFMFAMSAEQDEVTGLRGIAKEGRLTFVEGTHSANLGIEIVEVGGHTPGQTVAVVATAAGPVILASDAVHYYEELELDRPFMSVADLQRMYRAFDQVSEMAEDSGAVLVAGHDPLVGDRFTPYDAADPGFALRIR</sequence>
<dbReference type="EMBL" id="JBHSQK010000003">
    <property type="protein sequence ID" value="MFC5946867.1"/>
    <property type="molecule type" value="Genomic_DNA"/>
</dbReference>
<dbReference type="InterPro" id="IPR001279">
    <property type="entry name" value="Metallo-B-lactamas"/>
</dbReference>
<feature type="domain" description="Metallo-beta-lactamase" evidence="7">
    <location>
        <begin position="61"/>
        <end position="262"/>
    </location>
</feature>
<dbReference type="PANTHER" id="PTHR42978:SF7">
    <property type="entry name" value="METALLO-HYDROLASE RV2300C-RELATED"/>
    <property type="match status" value="1"/>
</dbReference>
<dbReference type="RefSeq" id="WP_379563173.1">
    <property type="nucleotide sequence ID" value="NZ_JBHSQK010000003.1"/>
</dbReference>
<dbReference type="CDD" id="cd07729">
    <property type="entry name" value="AHL_lactonase_MBL-fold"/>
    <property type="match status" value="1"/>
</dbReference>
<comment type="similarity">
    <text evidence="2">Belongs to the metallo-beta-lactamase superfamily.</text>
</comment>
<evidence type="ECO:0000256" key="6">
    <source>
        <dbReference type="SAM" id="MobiDB-lite"/>
    </source>
</evidence>
<evidence type="ECO:0000259" key="7">
    <source>
        <dbReference type="SMART" id="SM00849"/>
    </source>
</evidence>
<evidence type="ECO:0000256" key="1">
    <source>
        <dbReference type="ARBA" id="ARBA00001947"/>
    </source>
</evidence>
<dbReference type="Gene3D" id="3.60.15.10">
    <property type="entry name" value="Ribonuclease Z/Hydroxyacylglutathione hydrolase-like"/>
    <property type="match status" value="1"/>
</dbReference>
<dbReference type="Proteomes" id="UP001596119">
    <property type="component" value="Unassembled WGS sequence"/>
</dbReference>
<proteinExistence type="inferred from homology"/>
<organism evidence="8 9">
    <name type="scientific">Pseudonocardia lutea</name>
    <dbReference type="NCBI Taxonomy" id="2172015"/>
    <lineage>
        <taxon>Bacteria</taxon>
        <taxon>Bacillati</taxon>
        <taxon>Actinomycetota</taxon>
        <taxon>Actinomycetes</taxon>
        <taxon>Pseudonocardiales</taxon>
        <taxon>Pseudonocardiaceae</taxon>
        <taxon>Pseudonocardia</taxon>
    </lineage>
</organism>
<keyword evidence="3" id="KW-0479">Metal-binding</keyword>
<comment type="caution">
    <text evidence="8">The sequence shown here is derived from an EMBL/GenBank/DDBJ whole genome shotgun (WGS) entry which is preliminary data.</text>
</comment>
<evidence type="ECO:0000313" key="9">
    <source>
        <dbReference type="Proteomes" id="UP001596119"/>
    </source>
</evidence>
<dbReference type="PANTHER" id="PTHR42978">
    <property type="entry name" value="QUORUM-QUENCHING LACTONASE YTNP-RELATED-RELATED"/>
    <property type="match status" value="1"/>
</dbReference>
<keyword evidence="9" id="KW-1185">Reference proteome</keyword>
<evidence type="ECO:0000256" key="2">
    <source>
        <dbReference type="ARBA" id="ARBA00007749"/>
    </source>
</evidence>
<gene>
    <name evidence="8" type="ORF">ACFQH9_01080</name>
</gene>
<keyword evidence="4" id="KW-0378">Hydrolase</keyword>
<comment type="cofactor">
    <cofactor evidence="1">
        <name>Zn(2+)</name>
        <dbReference type="ChEBI" id="CHEBI:29105"/>
    </cofactor>
</comment>
<dbReference type="InterPro" id="IPR036866">
    <property type="entry name" value="RibonucZ/Hydroxyglut_hydro"/>
</dbReference>